<feature type="compositionally biased region" description="Basic and acidic residues" evidence="2">
    <location>
        <begin position="121"/>
        <end position="130"/>
    </location>
</feature>
<feature type="region of interest" description="Disordered" evidence="2">
    <location>
        <begin position="100"/>
        <end position="139"/>
    </location>
</feature>
<name>A0A0W0FID0_MONRR</name>
<sequence>MAQVPENIAGPFKLKAHGPPKSRLVVEDSDSDFSPDKNAAELSQLILLEIKQMRLEMNKRVDELLSQVQCLKKKAETLHHRSVLVLDVLDIIHSDEEEEELWPKLDKRKGKAVEELEEKLEEGLESKSRGESPAAESEG</sequence>
<proteinExistence type="predicted"/>
<organism evidence="3 4">
    <name type="scientific">Moniliophthora roreri</name>
    <name type="common">Frosty pod rot fungus</name>
    <name type="synonym">Monilia roreri</name>
    <dbReference type="NCBI Taxonomy" id="221103"/>
    <lineage>
        <taxon>Eukaryota</taxon>
        <taxon>Fungi</taxon>
        <taxon>Dikarya</taxon>
        <taxon>Basidiomycota</taxon>
        <taxon>Agaricomycotina</taxon>
        <taxon>Agaricomycetes</taxon>
        <taxon>Agaricomycetidae</taxon>
        <taxon>Agaricales</taxon>
        <taxon>Marasmiineae</taxon>
        <taxon>Marasmiaceae</taxon>
        <taxon>Moniliophthora</taxon>
    </lineage>
</organism>
<feature type="region of interest" description="Disordered" evidence="2">
    <location>
        <begin position="1"/>
        <end position="35"/>
    </location>
</feature>
<keyword evidence="1" id="KW-0175">Coiled coil</keyword>
<reference evidence="3 4" key="1">
    <citation type="submission" date="2015-12" db="EMBL/GenBank/DDBJ databases">
        <title>Draft genome sequence of Moniliophthora roreri, the causal agent of frosty pod rot of cacao.</title>
        <authorList>
            <person name="Aime M.C."/>
            <person name="Diaz-Valderrama J.R."/>
            <person name="Kijpornyongpan T."/>
            <person name="Phillips-Mora W."/>
        </authorList>
    </citation>
    <scope>NUCLEOTIDE SEQUENCE [LARGE SCALE GENOMIC DNA]</scope>
    <source>
        <strain evidence="3 4">MCA 2952</strain>
    </source>
</reference>
<evidence type="ECO:0000313" key="4">
    <source>
        <dbReference type="Proteomes" id="UP000054988"/>
    </source>
</evidence>
<comment type="caution">
    <text evidence="3">The sequence shown here is derived from an EMBL/GenBank/DDBJ whole genome shotgun (WGS) entry which is preliminary data.</text>
</comment>
<evidence type="ECO:0000256" key="1">
    <source>
        <dbReference type="SAM" id="Coils"/>
    </source>
</evidence>
<dbReference type="AlphaFoldDB" id="A0A0W0FID0"/>
<feature type="coiled-coil region" evidence="1">
    <location>
        <begin position="54"/>
        <end position="81"/>
    </location>
</feature>
<accession>A0A0W0FID0</accession>
<dbReference type="EMBL" id="LATX01001931">
    <property type="protein sequence ID" value="KTB36065.1"/>
    <property type="molecule type" value="Genomic_DNA"/>
</dbReference>
<gene>
    <name evidence="3" type="ORF">WG66_11355</name>
</gene>
<protein>
    <submittedName>
        <fullName evidence="3">Uncharacterized protein</fullName>
    </submittedName>
</protein>
<evidence type="ECO:0000313" key="3">
    <source>
        <dbReference type="EMBL" id="KTB36065.1"/>
    </source>
</evidence>
<evidence type="ECO:0000256" key="2">
    <source>
        <dbReference type="SAM" id="MobiDB-lite"/>
    </source>
</evidence>
<dbReference type="Proteomes" id="UP000054988">
    <property type="component" value="Unassembled WGS sequence"/>
</dbReference>